<dbReference type="FunFam" id="3.30.1330.40:FF:000001">
    <property type="entry name" value="L-PSP family endoribonuclease"/>
    <property type="match status" value="1"/>
</dbReference>
<dbReference type="InterPro" id="IPR019897">
    <property type="entry name" value="RidA_CS"/>
</dbReference>
<evidence type="ECO:0000256" key="1">
    <source>
        <dbReference type="ARBA" id="ARBA00010552"/>
    </source>
</evidence>
<dbReference type="OrthoDB" id="309640at2759"/>
<organism evidence="2 3">
    <name type="scientific">Tilletiopsis washingtonensis</name>
    <dbReference type="NCBI Taxonomy" id="58919"/>
    <lineage>
        <taxon>Eukaryota</taxon>
        <taxon>Fungi</taxon>
        <taxon>Dikarya</taxon>
        <taxon>Basidiomycota</taxon>
        <taxon>Ustilaginomycotina</taxon>
        <taxon>Exobasidiomycetes</taxon>
        <taxon>Entylomatales</taxon>
        <taxon>Entylomatales incertae sedis</taxon>
        <taxon>Tilletiopsis</taxon>
    </lineage>
</organism>
<dbReference type="Proteomes" id="UP000245946">
    <property type="component" value="Unassembled WGS sequence"/>
</dbReference>
<dbReference type="RefSeq" id="XP_025598748.1">
    <property type="nucleotide sequence ID" value="XM_025740183.1"/>
</dbReference>
<dbReference type="InterPro" id="IPR035959">
    <property type="entry name" value="RutC-like_sf"/>
</dbReference>
<name>A0A316ZA87_9BASI</name>
<dbReference type="NCBIfam" id="TIGR00004">
    <property type="entry name" value="Rid family detoxifying hydrolase"/>
    <property type="match status" value="1"/>
</dbReference>
<dbReference type="PROSITE" id="PS01094">
    <property type="entry name" value="UPF0076"/>
    <property type="match status" value="1"/>
</dbReference>
<dbReference type="Gene3D" id="3.30.1330.40">
    <property type="entry name" value="RutC-like"/>
    <property type="match status" value="1"/>
</dbReference>
<dbReference type="PANTHER" id="PTHR11803:SF58">
    <property type="entry name" value="PROTEIN HMF1-RELATED"/>
    <property type="match status" value="1"/>
</dbReference>
<sequence length="130" mass="13622">MSVYKVVSTSSAPSAIGPYSQAVVHNGIAYSSGSIGFEPSTMQIVEGGVEAQTRQALKNLKAVVEAAGASTASVLKTTVFLKDMGDFAKVNTIYEEFFAPHKPARSAVEVARLPKDALVEIECIAAVTEA</sequence>
<accession>A0A316ZA87</accession>
<dbReference type="GO" id="GO:0005739">
    <property type="term" value="C:mitochondrion"/>
    <property type="evidence" value="ECO:0007669"/>
    <property type="project" value="TreeGrafter"/>
</dbReference>
<dbReference type="InterPro" id="IPR006056">
    <property type="entry name" value="RidA"/>
</dbReference>
<reference evidence="2 3" key="1">
    <citation type="journal article" date="2018" name="Mol. Biol. Evol.">
        <title>Broad Genomic Sampling Reveals a Smut Pathogenic Ancestry of the Fungal Clade Ustilaginomycotina.</title>
        <authorList>
            <person name="Kijpornyongpan T."/>
            <person name="Mondo S.J."/>
            <person name="Barry K."/>
            <person name="Sandor L."/>
            <person name="Lee J."/>
            <person name="Lipzen A."/>
            <person name="Pangilinan J."/>
            <person name="LaButti K."/>
            <person name="Hainaut M."/>
            <person name="Henrissat B."/>
            <person name="Grigoriev I.V."/>
            <person name="Spatafora J.W."/>
            <person name="Aime M.C."/>
        </authorList>
    </citation>
    <scope>NUCLEOTIDE SEQUENCE [LARGE SCALE GENOMIC DNA]</scope>
    <source>
        <strain evidence="2 3">MCA 4186</strain>
    </source>
</reference>
<dbReference type="AlphaFoldDB" id="A0A316ZA87"/>
<dbReference type="STRING" id="58919.A0A316ZA87"/>
<dbReference type="Pfam" id="PF01042">
    <property type="entry name" value="Ribonuc_L-PSP"/>
    <property type="match status" value="1"/>
</dbReference>
<dbReference type="InterPro" id="IPR006175">
    <property type="entry name" value="YjgF/YER057c/UK114"/>
</dbReference>
<gene>
    <name evidence="2" type="ORF">FA09DRAFT_296778</name>
</gene>
<dbReference type="GO" id="GO:0019239">
    <property type="term" value="F:deaminase activity"/>
    <property type="evidence" value="ECO:0007669"/>
    <property type="project" value="TreeGrafter"/>
</dbReference>
<evidence type="ECO:0000313" key="2">
    <source>
        <dbReference type="EMBL" id="PWN98469.1"/>
    </source>
</evidence>
<dbReference type="EMBL" id="KZ819291">
    <property type="protein sequence ID" value="PWN98469.1"/>
    <property type="molecule type" value="Genomic_DNA"/>
</dbReference>
<keyword evidence="3" id="KW-1185">Reference proteome</keyword>
<protein>
    <submittedName>
        <fullName evidence="2">YjgF-like protein</fullName>
    </submittedName>
</protein>
<dbReference type="GeneID" id="37267729"/>
<dbReference type="CDD" id="cd00448">
    <property type="entry name" value="YjgF_YER057c_UK114_family"/>
    <property type="match status" value="1"/>
</dbReference>
<dbReference type="GO" id="GO:0005829">
    <property type="term" value="C:cytosol"/>
    <property type="evidence" value="ECO:0007669"/>
    <property type="project" value="TreeGrafter"/>
</dbReference>
<comment type="similarity">
    <text evidence="1">Belongs to the RutC family.</text>
</comment>
<proteinExistence type="inferred from homology"/>
<dbReference type="PANTHER" id="PTHR11803">
    <property type="entry name" value="2-IMINOBUTANOATE/2-IMINOPROPANOATE DEAMINASE RIDA"/>
    <property type="match status" value="1"/>
</dbReference>
<evidence type="ECO:0000313" key="3">
    <source>
        <dbReference type="Proteomes" id="UP000245946"/>
    </source>
</evidence>
<dbReference type="SUPFAM" id="SSF55298">
    <property type="entry name" value="YjgF-like"/>
    <property type="match status" value="1"/>
</dbReference>